<dbReference type="OMA" id="KFELMCK"/>
<dbReference type="SMART" id="SM00864">
    <property type="entry name" value="Tubulin"/>
    <property type="match status" value="1"/>
</dbReference>
<dbReference type="GO" id="GO:0005634">
    <property type="term" value="C:nucleus"/>
    <property type="evidence" value="ECO:0007669"/>
    <property type="project" value="UniProtKB-SubCell"/>
</dbReference>
<dbReference type="GO" id="GO:0005929">
    <property type="term" value="C:cilium"/>
    <property type="evidence" value="ECO:0007669"/>
    <property type="project" value="UniProtKB-SubCell"/>
</dbReference>
<dbReference type="Proteomes" id="UP000002173">
    <property type="component" value="Unassembled WGS sequence"/>
</dbReference>
<evidence type="ECO:0000256" key="1">
    <source>
        <dbReference type="ARBA" id="ARBA00004114"/>
    </source>
</evidence>
<evidence type="ECO:0000256" key="2">
    <source>
        <dbReference type="ARBA" id="ARBA00004123"/>
    </source>
</evidence>
<gene>
    <name evidence="16" type="ORF">BBOV_III004980</name>
</gene>
<comment type="caution">
    <text evidence="16">The sequence shown here is derived from an EMBL/GenBank/DDBJ whole genome shotgun (WGS) entry which is preliminary data.</text>
</comment>
<comment type="similarity">
    <text evidence="4">Belongs to the tubulin family.</text>
</comment>
<evidence type="ECO:0000256" key="11">
    <source>
        <dbReference type="ARBA" id="ARBA00023273"/>
    </source>
</evidence>
<dbReference type="InterPro" id="IPR002967">
    <property type="entry name" value="Delta_tubulin"/>
</dbReference>
<dbReference type="GO" id="GO:0005874">
    <property type="term" value="C:microtubule"/>
    <property type="evidence" value="ECO:0007669"/>
    <property type="project" value="UniProtKB-KW"/>
</dbReference>
<accession>A7ANC7</accession>
<evidence type="ECO:0000256" key="3">
    <source>
        <dbReference type="ARBA" id="ARBA00004138"/>
    </source>
</evidence>
<comment type="subcellular location">
    <subcellularLocation>
        <location evidence="3">Cell projection</location>
        <location evidence="3">Cilium</location>
    </subcellularLocation>
    <subcellularLocation>
        <location evidence="1">Cytoplasm</location>
        <location evidence="1">Cytoskeleton</location>
        <location evidence="1">Microtubule organizing center</location>
        <location evidence="1">Centrosome</location>
        <location evidence="1">Centriole</location>
    </subcellularLocation>
    <subcellularLocation>
        <location evidence="2">Nucleus</location>
    </subcellularLocation>
</comment>
<protein>
    <recommendedName>
        <fullName evidence="5">Tubulin delta chain</fullName>
    </recommendedName>
    <alternativeName>
        <fullName evidence="12">Delta-tubulin</fullName>
    </alternativeName>
</protein>
<dbReference type="PANTHER" id="PTHR11588">
    <property type="entry name" value="TUBULIN"/>
    <property type="match status" value="1"/>
</dbReference>
<dbReference type="RefSeq" id="XP_001611629.1">
    <property type="nucleotide sequence ID" value="XM_001611579.1"/>
</dbReference>
<dbReference type="GO" id="GO:0005814">
    <property type="term" value="C:centriole"/>
    <property type="evidence" value="ECO:0007669"/>
    <property type="project" value="UniProtKB-SubCell"/>
</dbReference>
<evidence type="ECO:0000256" key="4">
    <source>
        <dbReference type="ARBA" id="ARBA00009636"/>
    </source>
</evidence>
<evidence type="ECO:0000256" key="7">
    <source>
        <dbReference type="ARBA" id="ARBA00022741"/>
    </source>
</evidence>
<comment type="function">
    <text evidence="13">Acts as a positive regulator of hedgehog signaling and regulates ciliary function.</text>
</comment>
<dbReference type="InterPro" id="IPR003008">
    <property type="entry name" value="Tubulin_FtsZ_GTPase"/>
</dbReference>
<evidence type="ECO:0000256" key="6">
    <source>
        <dbReference type="ARBA" id="ARBA00022701"/>
    </source>
</evidence>
<dbReference type="AlphaFoldDB" id="A7ANC7"/>
<evidence type="ECO:0000256" key="14">
    <source>
        <dbReference type="SAM" id="MobiDB-lite"/>
    </source>
</evidence>
<dbReference type="SUPFAM" id="SSF52490">
    <property type="entry name" value="Tubulin nucleotide-binding domain-like"/>
    <property type="match status" value="1"/>
</dbReference>
<dbReference type="PRINTS" id="PR01161">
    <property type="entry name" value="TUBULIN"/>
</dbReference>
<dbReference type="InterPro" id="IPR008280">
    <property type="entry name" value="Tub_FtsZ_C"/>
</dbReference>
<dbReference type="EMBL" id="AAXT01000001">
    <property type="protein sequence ID" value="EDO08061.1"/>
    <property type="molecule type" value="Genomic_DNA"/>
</dbReference>
<evidence type="ECO:0000313" key="16">
    <source>
        <dbReference type="EMBL" id="EDO08061.1"/>
    </source>
</evidence>
<keyword evidence="8" id="KW-0970">Cilium biogenesis/degradation</keyword>
<reference evidence="17" key="3">
    <citation type="journal article" date="2021" name="Int. J. Parasitol.">
        <title>Comparative analysis of gene expression between Babesia bovis blood stages and kinetes allowed by improved genome annotation.</title>
        <authorList>
            <person name="Ueti M.W."/>
            <person name="Johnson W.C."/>
            <person name="Kappmeyer L.S."/>
            <person name="Herndon D.R."/>
            <person name="Mousel M.R."/>
            <person name="Reif K.E."/>
            <person name="Taus N.S."/>
            <person name="Ifeonu O.O."/>
            <person name="Silva J.C."/>
            <person name="Suarez C.E."/>
            <person name="Brayton K.A."/>
        </authorList>
    </citation>
    <scope>NUCLEOTIDE SEQUENCE [LARGE SCALE GENOMIC DNA]</scope>
</reference>
<dbReference type="InterPro" id="IPR036525">
    <property type="entry name" value="Tubulin/FtsZ_GTPase_sf"/>
</dbReference>
<feature type="region of interest" description="Disordered" evidence="14">
    <location>
        <begin position="353"/>
        <end position="379"/>
    </location>
</feature>
<keyword evidence="9" id="KW-0342">GTP-binding</keyword>
<dbReference type="PRINTS" id="PR01224">
    <property type="entry name" value="DELTATUBULIN"/>
</dbReference>
<evidence type="ECO:0000259" key="15">
    <source>
        <dbReference type="SMART" id="SM00864"/>
    </source>
</evidence>
<dbReference type="InParanoid" id="A7ANC7"/>
<dbReference type="KEGG" id="bbo:BBOV_III004980"/>
<reference evidence="16 17" key="1">
    <citation type="journal article" date="2007" name="PLoS Pathog.">
        <title>Genome sequence of Babesia bovis and comparative analysis of apicomplexan hemoprotozoa.</title>
        <authorList>
            <person name="Brayton K.A."/>
            <person name="Lau A.O.T."/>
            <person name="Herndon D.R."/>
            <person name="Hannick L."/>
            <person name="Kappmeyer L.S."/>
            <person name="Berens S.J."/>
            <person name="Bidwell S.L."/>
            <person name="Brown W.C."/>
            <person name="Crabtree J."/>
            <person name="Fadrosh D."/>
            <person name="Feldblum T."/>
            <person name="Forberger H.A."/>
            <person name="Haas B.J."/>
            <person name="Howell J.M."/>
            <person name="Khouri H."/>
            <person name="Koo H."/>
            <person name="Mann D.J."/>
            <person name="Norimine J."/>
            <person name="Paulsen I.T."/>
            <person name="Radune D."/>
            <person name="Ren Q."/>
            <person name="Smith R.K. Jr."/>
            <person name="Suarez C.E."/>
            <person name="White O."/>
            <person name="Wortman J.R."/>
            <person name="Knowles D.P. Jr."/>
            <person name="McElwain T.F."/>
            <person name="Nene V.M."/>
        </authorList>
    </citation>
    <scope>NUCLEOTIDE SEQUENCE [LARGE SCALE GENOMIC DNA]</scope>
    <source>
        <strain evidence="16">T2Bo</strain>
    </source>
</reference>
<keyword evidence="6" id="KW-0493">Microtubule</keyword>
<dbReference type="Pfam" id="PF00091">
    <property type="entry name" value="Tubulin"/>
    <property type="match status" value="1"/>
</dbReference>
<evidence type="ECO:0000256" key="12">
    <source>
        <dbReference type="ARBA" id="ARBA00030594"/>
    </source>
</evidence>
<evidence type="ECO:0000256" key="5">
    <source>
        <dbReference type="ARBA" id="ARBA00014184"/>
    </source>
</evidence>
<feature type="domain" description="Tubulin/FtsZ GTPase" evidence="15">
    <location>
        <begin position="90"/>
        <end position="275"/>
    </location>
</feature>
<dbReference type="GO" id="GO:0007017">
    <property type="term" value="P:microtubule-based process"/>
    <property type="evidence" value="ECO:0007669"/>
    <property type="project" value="InterPro"/>
</dbReference>
<name>A7ANC7_BABBO</name>
<sequence>MSLISIVIGNGGLGVHSSLTQYAADYVELLKTKADDLHEIDSHIFRSALEKMYFIEKPNANDVELNPRSMVLALDNESTTSSHLNSCRRLQSFKECSDAQHSNGTKLSDKGNKVLTKPWSYLEKYILNIPESSSKIWSRGHFNAKSEGSNIRDVIRHLVEDVDSLSGFMSFASLGGGSGSGMGSYISTMLSDHYPKQLHLTTAIAPFHHGENAMQSLNMTLALSHHQEFSDGIIILQNDQMAEMSAQLFDAGSTSFDAFNEASALNILHALRPPSRTCPISGIERCNKPLHYMADGLCSNPSLKLLSLHLMPLQRFDLPKHNSTTIHQMLNHMADTLQALPMLYGGLEIEKHSSPTKETNIQESTASQKNKKNNSLREPITIQDFSNFEKTEITKNESRNRFKPIAGVPILSPQSRDLEITDFGISSYNGDDKVITTPTTFKLIKTNGNRRTNLTKYNVVAGIQVNIGGPINESVNVANIYQDVLFSKQTTRPIQVSYSPHDVGLFGNIVSQISNSQAILPLLDFNITTAKMLYATNAYMHNYNDYGFESVEMQDAIAKVQEIITSYAMLSKASN</sequence>
<dbReference type="GO" id="GO:0030030">
    <property type="term" value="P:cell projection organization"/>
    <property type="evidence" value="ECO:0007669"/>
    <property type="project" value="UniProtKB-KW"/>
</dbReference>
<dbReference type="InterPro" id="IPR000217">
    <property type="entry name" value="Tubulin"/>
</dbReference>
<keyword evidence="17" id="KW-1185">Reference proteome</keyword>
<evidence type="ECO:0000256" key="8">
    <source>
        <dbReference type="ARBA" id="ARBA00022794"/>
    </source>
</evidence>
<keyword evidence="7" id="KW-0547">Nucleotide-binding</keyword>
<dbReference type="VEuPathDB" id="PiroplasmaDB:BBOV_III004980"/>
<evidence type="ECO:0000256" key="9">
    <source>
        <dbReference type="ARBA" id="ARBA00023134"/>
    </source>
</evidence>
<dbReference type="Gene3D" id="3.40.50.1440">
    <property type="entry name" value="Tubulin/FtsZ, GTPase domain"/>
    <property type="match status" value="1"/>
</dbReference>
<evidence type="ECO:0000256" key="13">
    <source>
        <dbReference type="ARBA" id="ARBA00046149"/>
    </source>
</evidence>
<feature type="compositionally biased region" description="Polar residues" evidence="14">
    <location>
        <begin position="356"/>
        <end position="368"/>
    </location>
</feature>
<keyword evidence="10" id="KW-0539">Nucleus</keyword>
<evidence type="ECO:0000256" key="10">
    <source>
        <dbReference type="ARBA" id="ARBA00023242"/>
    </source>
</evidence>
<proteinExistence type="inferred from homology"/>
<dbReference type="GeneID" id="5479878"/>
<dbReference type="GO" id="GO:0005200">
    <property type="term" value="F:structural constituent of cytoskeleton"/>
    <property type="evidence" value="ECO:0007669"/>
    <property type="project" value="InterPro"/>
</dbReference>
<dbReference type="SUPFAM" id="SSF55307">
    <property type="entry name" value="Tubulin C-terminal domain-like"/>
    <property type="match status" value="1"/>
</dbReference>
<dbReference type="STRING" id="5865.A7ANC7"/>
<keyword evidence="11" id="KW-0966">Cell projection</keyword>
<dbReference type="eggNOG" id="KOG1374">
    <property type="taxonomic scope" value="Eukaryota"/>
</dbReference>
<evidence type="ECO:0000313" key="17">
    <source>
        <dbReference type="Proteomes" id="UP000002173"/>
    </source>
</evidence>
<dbReference type="FunCoup" id="A7ANC7">
    <property type="interactions" value="11"/>
</dbReference>
<dbReference type="GO" id="GO:0005525">
    <property type="term" value="F:GTP binding"/>
    <property type="evidence" value="ECO:0007669"/>
    <property type="project" value="UniProtKB-KW"/>
</dbReference>
<reference evidence="17" key="2">
    <citation type="journal article" date="2020" name="Data Brief">
        <title>Transcriptome dataset of Babesia bovis life stages within vertebrate and invertebrate hosts.</title>
        <authorList>
            <person name="Ueti M.W."/>
            <person name="Johnson W.C."/>
            <person name="Kappmeyer L.S."/>
            <person name="Herndon D.R."/>
            <person name="Mousel M.R."/>
            <person name="Reif K.E."/>
            <person name="Taus N.S."/>
            <person name="Ifeonu O.O."/>
            <person name="Silva J.C."/>
            <person name="Suarez C.E."/>
            <person name="Brayton K.A."/>
        </authorList>
    </citation>
    <scope>NUCLEOTIDE SEQUENCE [LARGE SCALE GENOMIC DNA]</scope>
</reference>
<organism evidence="16 17">
    <name type="scientific">Babesia bovis</name>
    <dbReference type="NCBI Taxonomy" id="5865"/>
    <lineage>
        <taxon>Eukaryota</taxon>
        <taxon>Sar</taxon>
        <taxon>Alveolata</taxon>
        <taxon>Apicomplexa</taxon>
        <taxon>Aconoidasida</taxon>
        <taxon>Piroplasmida</taxon>
        <taxon>Babesiidae</taxon>
        <taxon>Babesia</taxon>
    </lineage>
</organism>